<dbReference type="InterPro" id="IPR036430">
    <property type="entry name" value="RNase_T2-like_sf"/>
</dbReference>
<dbReference type="InterPro" id="IPR001568">
    <property type="entry name" value="RNase_T2-like"/>
</dbReference>
<evidence type="ECO:0000256" key="2">
    <source>
        <dbReference type="ARBA" id="ARBA00023157"/>
    </source>
</evidence>
<evidence type="ECO:0000256" key="1">
    <source>
        <dbReference type="ARBA" id="ARBA00007469"/>
    </source>
</evidence>
<dbReference type="CDD" id="cd01061">
    <property type="entry name" value="RNase_T2_euk"/>
    <property type="match status" value="1"/>
</dbReference>
<feature type="active site" evidence="3">
    <location>
        <position position="121"/>
    </location>
</feature>
<accession>A0A2A4JA98</accession>
<dbReference type="PANTHER" id="PTHR11240">
    <property type="entry name" value="RIBONUCLEASE T2"/>
    <property type="match status" value="1"/>
</dbReference>
<sequence>MGRINLGVLILFVCLSHASPQSEYQSQYEIESFTFSLHWPVTVCKVWTNILHPGGQCVFPRKPNYWTVHGLWPKVINKPEGYCNDSWPLDRELMDLLEIKLNQTWINIYKESDHYSLWDHEWRKHGTCAASLQSLNTQFKYFNKGINWKHKYSIGRMLVRAGIFPSDTKPLTPDDVVHAVKAITKKLPQIVCATVLEVQYLDEVRICLDKVLNITDCNPVIFHTCDKNKGIIYPATV</sequence>
<dbReference type="PROSITE" id="PS00531">
    <property type="entry name" value="RNASE_T2_2"/>
    <property type="match status" value="1"/>
</dbReference>
<evidence type="ECO:0000256" key="5">
    <source>
        <dbReference type="SAM" id="SignalP"/>
    </source>
</evidence>
<name>A0A2A4JA98_HELVI</name>
<dbReference type="InterPro" id="IPR033130">
    <property type="entry name" value="RNase_T2_His_AS_2"/>
</dbReference>
<dbReference type="AlphaFoldDB" id="A0A2A4JA98"/>
<dbReference type="PANTHER" id="PTHR11240:SF22">
    <property type="entry name" value="RIBONUCLEASE T2"/>
    <property type="match status" value="1"/>
</dbReference>
<gene>
    <name evidence="6" type="ORF">B5V51_4972</name>
</gene>
<feature type="chain" id="PRO_5012878753" evidence="5">
    <location>
        <begin position="21"/>
        <end position="237"/>
    </location>
</feature>
<keyword evidence="2" id="KW-1015">Disulfide bond</keyword>
<protein>
    <submittedName>
        <fullName evidence="6">Uncharacterized protein</fullName>
    </submittedName>
</protein>
<proteinExistence type="inferred from homology"/>
<feature type="active site" evidence="3">
    <location>
        <position position="69"/>
    </location>
</feature>
<reference evidence="6" key="1">
    <citation type="submission" date="2017-09" db="EMBL/GenBank/DDBJ databases">
        <title>Contemporary evolution of a Lepidopteran species, Heliothis virescens, in response to modern agricultural practices.</title>
        <authorList>
            <person name="Fritz M.L."/>
            <person name="Deyonke A.M."/>
            <person name="Papanicolaou A."/>
            <person name="Micinski S."/>
            <person name="Westbrook J."/>
            <person name="Gould F."/>
        </authorList>
    </citation>
    <scope>NUCLEOTIDE SEQUENCE [LARGE SCALE GENOMIC DNA]</scope>
    <source>
        <strain evidence="6">HvINT-</strain>
        <tissue evidence="6">Whole body</tissue>
    </source>
</reference>
<feature type="active site" evidence="3">
    <location>
        <position position="125"/>
    </location>
</feature>
<dbReference type="PROSITE" id="PS00530">
    <property type="entry name" value="RNASE_T2_1"/>
    <property type="match status" value="1"/>
</dbReference>
<evidence type="ECO:0000256" key="3">
    <source>
        <dbReference type="PIRSR" id="PIRSR633697-1"/>
    </source>
</evidence>
<comment type="similarity">
    <text evidence="1 4">Belongs to the RNase T2 family.</text>
</comment>
<evidence type="ECO:0000256" key="4">
    <source>
        <dbReference type="RuleBase" id="RU004328"/>
    </source>
</evidence>
<dbReference type="Gene3D" id="3.90.730.10">
    <property type="entry name" value="Ribonuclease T2-like"/>
    <property type="match status" value="1"/>
</dbReference>
<dbReference type="GO" id="GO:0033897">
    <property type="term" value="F:ribonuclease T2 activity"/>
    <property type="evidence" value="ECO:0007669"/>
    <property type="project" value="InterPro"/>
</dbReference>
<organism evidence="6">
    <name type="scientific">Heliothis virescens</name>
    <name type="common">Tobacco budworm moth</name>
    <dbReference type="NCBI Taxonomy" id="7102"/>
    <lineage>
        <taxon>Eukaryota</taxon>
        <taxon>Metazoa</taxon>
        <taxon>Ecdysozoa</taxon>
        <taxon>Arthropoda</taxon>
        <taxon>Hexapoda</taxon>
        <taxon>Insecta</taxon>
        <taxon>Pterygota</taxon>
        <taxon>Neoptera</taxon>
        <taxon>Endopterygota</taxon>
        <taxon>Lepidoptera</taxon>
        <taxon>Glossata</taxon>
        <taxon>Ditrysia</taxon>
        <taxon>Noctuoidea</taxon>
        <taxon>Noctuidae</taxon>
        <taxon>Heliothinae</taxon>
        <taxon>Heliothis</taxon>
    </lineage>
</organism>
<dbReference type="InterPro" id="IPR018188">
    <property type="entry name" value="RNase_T2_His_AS_1"/>
</dbReference>
<feature type="signal peptide" evidence="5">
    <location>
        <begin position="1"/>
        <end position="20"/>
    </location>
</feature>
<comment type="caution">
    <text evidence="6">The sequence shown here is derived from an EMBL/GenBank/DDBJ whole genome shotgun (WGS) entry which is preliminary data.</text>
</comment>
<evidence type="ECO:0000313" key="6">
    <source>
        <dbReference type="EMBL" id="PCG68686.1"/>
    </source>
</evidence>
<dbReference type="SUPFAM" id="SSF55895">
    <property type="entry name" value="Ribonuclease Rh-like"/>
    <property type="match status" value="1"/>
</dbReference>
<dbReference type="Pfam" id="PF00445">
    <property type="entry name" value="Ribonuclease_T2"/>
    <property type="match status" value="1"/>
</dbReference>
<dbReference type="EMBL" id="NWSH01002283">
    <property type="protein sequence ID" value="PCG68686.1"/>
    <property type="molecule type" value="Genomic_DNA"/>
</dbReference>
<dbReference type="GO" id="GO:0005576">
    <property type="term" value="C:extracellular region"/>
    <property type="evidence" value="ECO:0007669"/>
    <property type="project" value="TreeGrafter"/>
</dbReference>
<keyword evidence="5" id="KW-0732">Signal</keyword>
<dbReference type="GO" id="GO:0003723">
    <property type="term" value="F:RNA binding"/>
    <property type="evidence" value="ECO:0007669"/>
    <property type="project" value="InterPro"/>
</dbReference>
<dbReference type="GO" id="GO:0006401">
    <property type="term" value="P:RNA catabolic process"/>
    <property type="evidence" value="ECO:0007669"/>
    <property type="project" value="TreeGrafter"/>
</dbReference>
<dbReference type="InterPro" id="IPR033697">
    <property type="entry name" value="Ribonuclease_T2_eukaryotic"/>
</dbReference>